<name>A0A4U7KVC8_9BASI</name>
<keyword evidence="2 4" id="KW-0808">Transferase</keyword>
<dbReference type="SUPFAM" id="SSF53335">
    <property type="entry name" value="S-adenosyl-L-methionine-dependent methyltransferases"/>
    <property type="match status" value="1"/>
</dbReference>
<protein>
    <recommendedName>
        <fullName evidence="7">TRAM domain-containing protein</fullName>
    </recommendedName>
</protein>
<feature type="region of interest" description="Disordered" evidence="6">
    <location>
        <begin position="1"/>
        <end position="64"/>
    </location>
</feature>
<dbReference type="PROSITE" id="PS51622">
    <property type="entry name" value="SAM_MT_RNA_M5U_2"/>
    <property type="match status" value="1"/>
</dbReference>
<sequence length="560" mass="62157">MSTATPTPSSPQLPPAKRMRSRSPEQASNGHASASTSTAAQSAPPAPSAQDKQARKAEARRLRQKRKDYAKQLTKTGREPIEFDIEELLGVRKVTDILSEGLEHQYKFERGTRLTLQIERLDAHGDGLAIAPERDWIIAVPHTLPGEKVTLEITSNERLYSKAKVAEILNKSEERNNELVRCKYFGDCGGCQYQMIDYAKQLEIKRGVVERAFARFSGLNPTLVPAVLPTIASPNQYNYRTKLTPHFELPYELRRGRRGTTGENGEKPQYSVPIGFDCIGTKRVMDIEECPIATRTINKALPAAKQKVRDTIESFKNGATILLRDSLRTYDSFAEDLLVTASHPANGQVEKELDTEVVTDHKATVKERVLTTKFESPAGTFFQNNRSILPSLLDYVRDAITSSSSSAGSDERYLVDAYCGSGLFSLCLASLFREVSGVEISSESIKYATKNAELNGITNAKFLAGNAEDIFAKIEYPAQQTTVIIDPPRRGCDDEFIRQLVKLGPKHIVYVSCNVHTQARDVGQLVAKDARYKIRSVRGADLFPQTHHVEGVAVLERVDA</sequence>
<dbReference type="InterPro" id="IPR010280">
    <property type="entry name" value="U5_MeTrfase_fam"/>
</dbReference>
<dbReference type="PANTHER" id="PTHR11061:SF30">
    <property type="entry name" value="TRNA (URACIL(54)-C(5))-METHYLTRANSFERASE"/>
    <property type="match status" value="1"/>
</dbReference>
<evidence type="ECO:0000259" key="7">
    <source>
        <dbReference type="PROSITE" id="PS50926"/>
    </source>
</evidence>
<dbReference type="RefSeq" id="XP_029740498.1">
    <property type="nucleotide sequence ID" value="XM_029883100.1"/>
</dbReference>
<keyword evidence="1 4" id="KW-0489">Methyltransferase</keyword>
<dbReference type="Gene3D" id="2.40.50.140">
    <property type="entry name" value="Nucleic acid-binding proteins"/>
    <property type="match status" value="1"/>
</dbReference>
<dbReference type="GeneID" id="40725396"/>
<feature type="active site" evidence="5">
    <location>
        <position position="513"/>
    </location>
</feature>
<dbReference type="Proteomes" id="UP000306050">
    <property type="component" value="Chromosome SGRAM_15"/>
</dbReference>
<dbReference type="GO" id="GO:0032259">
    <property type="term" value="P:methylation"/>
    <property type="evidence" value="ECO:0007669"/>
    <property type="project" value="UniProtKB-KW"/>
</dbReference>
<dbReference type="Pfam" id="PF05958">
    <property type="entry name" value="tRNA_U5-meth_tr"/>
    <property type="match status" value="1"/>
</dbReference>
<dbReference type="GO" id="GO:0008033">
    <property type="term" value="P:tRNA processing"/>
    <property type="evidence" value="ECO:0007669"/>
    <property type="project" value="InterPro"/>
</dbReference>
<dbReference type="PROSITE" id="PS51687">
    <property type="entry name" value="SAM_MT_RNA_M5U"/>
    <property type="match status" value="1"/>
</dbReference>
<evidence type="ECO:0000313" key="9">
    <source>
        <dbReference type="Proteomes" id="UP000306050"/>
    </source>
</evidence>
<evidence type="ECO:0000313" key="8">
    <source>
        <dbReference type="EMBL" id="TKY88513.1"/>
    </source>
</evidence>
<comment type="similarity">
    <text evidence="4">Belongs to the class I-like SAM-binding methyltransferase superfamily. RNA M5U methyltransferase family.</text>
</comment>
<dbReference type="CDD" id="cd02440">
    <property type="entry name" value="AdoMet_MTases"/>
    <property type="match status" value="1"/>
</dbReference>
<evidence type="ECO:0000256" key="2">
    <source>
        <dbReference type="ARBA" id="ARBA00022679"/>
    </source>
</evidence>
<feature type="compositionally biased region" description="Basic and acidic residues" evidence="6">
    <location>
        <begin position="52"/>
        <end position="61"/>
    </location>
</feature>
<dbReference type="InterPro" id="IPR029063">
    <property type="entry name" value="SAM-dependent_MTases_sf"/>
</dbReference>
<dbReference type="GO" id="GO:0030697">
    <property type="term" value="F:tRNA (uracil(54)-C5)-methyltransferase activity, S-adenosyl methionine-dependent"/>
    <property type="evidence" value="ECO:0007669"/>
    <property type="project" value="InterPro"/>
</dbReference>
<dbReference type="InterPro" id="IPR012340">
    <property type="entry name" value="NA-bd_OB-fold"/>
</dbReference>
<keyword evidence="3 4" id="KW-0949">S-adenosyl-L-methionine</keyword>
<feature type="binding site" evidence="4">
    <location>
        <position position="418"/>
    </location>
    <ligand>
        <name>S-adenosyl-L-methionine</name>
        <dbReference type="ChEBI" id="CHEBI:59789"/>
    </ligand>
</feature>
<dbReference type="SUPFAM" id="SSF50249">
    <property type="entry name" value="Nucleic acid-binding proteins"/>
    <property type="match status" value="1"/>
</dbReference>
<evidence type="ECO:0000256" key="1">
    <source>
        <dbReference type="ARBA" id="ARBA00022603"/>
    </source>
</evidence>
<dbReference type="EMBL" id="SRRM01000008">
    <property type="protein sequence ID" value="TKY88513.1"/>
    <property type="molecule type" value="Genomic_DNA"/>
</dbReference>
<feature type="binding site" evidence="4">
    <location>
        <position position="383"/>
    </location>
    <ligand>
        <name>S-adenosyl-L-methionine</name>
        <dbReference type="ChEBI" id="CHEBI:59789"/>
    </ligand>
</feature>
<feature type="domain" description="TRAM" evidence="7">
    <location>
        <begin position="107"/>
        <end position="167"/>
    </location>
</feature>
<gene>
    <name evidence="8" type="ORF">EX895_002501</name>
</gene>
<accession>A0A4U7KVC8</accession>
<evidence type="ECO:0000256" key="3">
    <source>
        <dbReference type="ARBA" id="ARBA00022691"/>
    </source>
</evidence>
<dbReference type="OrthoDB" id="10250660at2759"/>
<evidence type="ECO:0000256" key="5">
    <source>
        <dbReference type="PROSITE-ProRule" id="PRU10015"/>
    </source>
</evidence>
<feature type="binding site" evidence="4">
    <location>
        <position position="439"/>
    </location>
    <ligand>
        <name>S-adenosyl-L-methionine</name>
        <dbReference type="ChEBI" id="CHEBI:59789"/>
    </ligand>
</feature>
<proteinExistence type="inferred from homology"/>
<feature type="active site" description="Nucleophile" evidence="4">
    <location>
        <position position="513"/>
    </location>
</feature>
<reference evidence="8 9" key="1">
    <citation type="submission" date="2019-05" db="EMBL/GenBank/DDBJ databases">
        <title>Sporisorium graminicola CBS 10092 draft sequencing and annotation.</title>
        <authorList>
            <person name="Solano-Gonzalez S."/>
            <person name="Caddick M.X."/>
            <person name="Darby A."/>
        </authorList>
    </citation>
    <scope>NUCLEOTIDE SEQUENCE [LARGE SCALE GENOMIC DNA]</scope>
    <source>
        <strain evidence="8 9">CBS 10092</strain>
    </source>
</reference>
<dbReference type="KEGG" id="sgra:EX895_002501"/>
<organism evidence="8 9">
    <name type="scientific">Sporisorium graminicola</name>
    <dbReference type="NCBI Taxonomy" id="280036"/>
    <lineage>
        <taxon>Eukaryota</taxon>
        <taxon>Fungi</taxon>
        <taxon>Dikarya</taxon>
        <taxon>Basidiomycota</taxon>
        <taxon>Ustilaginomycotina</taxon>
        <taxon>Ustilaginomycetes</taxon>
        <taxon>Ustilaginales</taxon>
        <taxon>Ustilaginaceae</taxon>
        <taxon>Sporisorium</taxon>
    </lineage>
</organism>
<feature type="compositionally biased region" description="Low complexity" evidence="6">
    <location>
        <begin position="32"/>
        <end position="43"/>
    </location>
</feature>
<dbReference type="InterPro" id="IPR002792">
    <property type="entry name" value="TRAM_dom"/>
</dbReference>
<feature type="binding site" evidence="4">
    <location>
        <position position="486"/>
    </location>
    <ligand>
        <name>S-adenosyl-L-methionine</name>
        <dbReference type="ChEBI" id="CHEBI:59789"/>
    </ligand>
</feature>
<keyword evidence="9" id="KW-1185">Reference proteome</keyword>
<comment type="caution">
    <text evidence="8">The sequence shown here is derived from an EMBL/GenBank/DDBJ whole genome shotgun (WGS) entry which is preliminary data.</text>
</comment>
<dbReference type="Gene3D" id="3.40.50.150">
    <property type="entry name" value="Vaccinia Virus protein VP39"/>
    <property type="match status" value="2"/>
</dbReference>
<dbReference type="AlphaFoldDB" id="A0A4U7KVC8"/>
<dbReference type="FunFam" id="2.40.50.140:FF:000201">
    <property type="entry name" value="TRM2p tRNA methyltransferase"/>
    <property type="match status" value="1"/>
</dbReference>
<dbReference type="PANTHER" id="PTHR11061">
    <property type="entry name" value="RNA M5U METHYLTRANSFERASE"/>
    <property type="match status" value="1"/>
</dbReference>
<dbReference type="InterPro" id="IPR025795">
    <property type="entry name" value="tRNA_(uracil-5-)_MeTrfase"/>
</dbReference>
<dbReference type="PROSITE" id="PS50926">
    <property type="entry name" value="TRAM"/>
    <property type="match status" value="1"/>
</dbReference>
<dbReference type="PROSITE" id="PS01230">
    <property type="entry name" value="TRMA_1"/>
    <property type="match status" value="1"/>
</dbReference>
<dbReference type="InterPro" id="IPR030390">
    <property type="entry name" value="MeTrfase_TrmA_AS"/>
</dbReference>
<evidence type="ECO:0000256" key="6">
    <source>
        <dbReference type="SAM" id="MobiDB-lite"/>
    </source>
</evidence>
<evidence type="ECO:0000256" key="4">
    <source>
        <dbReference type="PROSITE-ProRule" id="PRU01024"/>
    </source>
</evidence>